<evidence type="ECO:0000313" key="2">
    <source>
        <dbReference type="Proteomes" id="UP000027135"/>
    </source>
</evidence>
<proteinExistence type="predicted"/>
<name>A0A067RJ42_ZOONE</name>
<sequence length="119" mass="14369">MKRKYKFIRNHIIDNMWHVPKLYLSCLAQQVRGLQNVVYKLRVGSCSLEVFENCATYVKREKNESSRTEILVNPLFRQIRDDDDDNELRTEAWMMCWYQGCKRMKFCHMINVLVDVCNR</sequence>
<dbReference type="EMBL" id="KK852476">
    <property type="protein sequence ID" value="KDR23038.1"/>
    <property type="molecule type" value="Genomic_DNA"/>
</dbReference>
<evidence type="ECO:0000313" key="1">
    <source>
        <dbReference type="EMBL" id="KDR23038.1"/>
    </source>
</evidence>
<dbReference type="InParanoid" id="A0A067RJ42"/>
<accession>A0A067RJ42</accession>
<dbReference type="Proteomes" id="UP000027135">
    <property type="component" value="Unassembled WGS sequence"/>
</dbReference>
<keyword evidence="2" id="KW-1185">Reference proteome</keyword>
<dbReference type="AlphaFoldDB" id="A0A067RJ42"/>
<organism evidence="1 2">
    <name type="scientific">Zootermopsis nevadensis</name>
    <name type="common">Dampwood termite</name>
    <dbReference type="NCBI Taxonomy" id="136037"/>
    <lineage>
        <taxon>Eukaryota</taxon>
        <taxon>Metazoa</taxon>
        <taxon>Ecdysozoa</taxon>
        <taxon>Arthropoda</taxon>
        <taxon>Hexapoda</taxon>
        <taxon>Insecta</taxon>
        <taxon>Pterygota</taxon>
        <taxon>Neoptera</taxon>
        <taxon>Polyneoptera</taxon>
        <taxon>Dictyoptera</taxon>
        <taxon>Blattodea</taxon>
        <taxon>Blattoidea</taxon>
        <taxon>Termitoidae</taxon>
        <taxon>Termopsidae</taxon>
        <taxon>Zootermopsis</taxon>
    </lineage>
</organism>
<reference evidence="1 2" key="1">
    <citation type="journal article" date="2014" name="Nat. Commun.">
        <title>Molecular traces of alternative social organization in a termite genome.</title>
        <authorList>
            <person name="Terrapon N."/>
            <person name="Li C."/>
            <person name="Robertson H.M."/>
            <person name="Ji L."/>
            <person name="Meng X."/>
            <person name="Booth W."/>
            <person name="Chen Z."/>
            <person name="Childers C.P."/>
            <person name="Glastad K.M."/>
            <person name="Gokhale K."/>
            <person name="Gowin J."/>
            <person name="Gronenberg W."/>
            <person name="Hermansen R.A."/>
            <person name="Hu H."/>
            <person name="Hunt B.G."/>
            <person name="Huylmans A.K."/>
            <person name="Khalil S.M."/>
            <person name="Mitchell R.D."/>
            <person name="Munoz-Torres M.C."/>
            <person name="Mustard J.A."/>
            <person name="Pan H."/>
            <person name="Reese J.T."/>
            <person name="Scharf M.E."/>
            <person name="Sun F."/>
            <person name="Vogel H."/>
            <person name="Xiao J."/>
            <person name="Yang W."/>
            <person name="Yang Z."/>
            <person name="Yang Z."/>
            <person name="Zhou J."/>
            <person name="Zhu J."/>
            <person name="Brent C.S."/>
            <person name="Elsik C.G."/>
            <person name="Goodisman M.A."/>
            <person name="Liberles D.A."/>
            <person name="Roe R.M."/>
            <person name="Vargo E.L."/>
            <person name="Vilcinskas A."/>
            <person name="Wang J."/>
            <person name="Bornberg-Bauer E."/>
            <person name="Korb J."/>
            <person name="Zhang G."/>
            <person name="Liebig J."/>
        </authorList>
    </citation>
    <scope>NUCLEOTIDE SEQUENCE [LARGE SCALE GENOMIC DNA]</scope>
    <source>
        <tissue evidence="1">Whole organism</tissue>
    </source>
</reference>
<gene>
    <name evidence="1" type="ORF">L798_14591</name>
</gene>
<protein>
    <submittedName>
        <fullName evidence="1">Uncharacterized protein</fullName>
    </submittedName>
</protein>